<evidence type="ECO:0000313" key="1">
    <source>
        <dbReference type="EMBL" id="GBN98032.1"/>
    </source>
</evidence>
<dbReference type="AlphaFoldDB" id="A0A4Y2TBR9"/>
<proteinExistence type="predicted"/>
<evidence type="ECO:0000313" key="2">
    <source>
        <dbReference type="Proteomes" id="UP000499080"/>
    </source>
</evidence>
<organism evidence="1 2">
    <name type="scientific">Araneus ventricosus</name>
    <name type="common">Orbweaver spider</name>
    <name type="synonym">Epeira ventricosa</name>
    <dbReference type="NCBI Taxonomy" id="182803"/>
    <lineage>
        <taxon>Eukaryota</taxon>
        <taxon>Metazoa</taxon>
        <taxon>Ecdysozoa</taxon>
        <taxon>Arthropoda</taxon>
        <taxon>Chelicerata</taxon>
        <taxon>Arachnida</taxon>
        <taxon>Araneae</taxon>
        <taxon>Araneomorphae</taxon>
        <taxon>Entelegynae</taxon>
        <taxon>Araneoidea</taxon>
        <taxon>Araneidae</taxon>
        <taxon>Araneus</taxon>
    </lineage>
</organism>
<name>A0A4Y2TBR9_ARAVE</name>
<dbReference type="Proteomes" id="UP000499080">
    <property type="component" value="Unassembled WGS sequence"/>
</dbReference>
<reference evidence="1 2" key="1">
    <citation type="journal article" date="2019" name="Sci. Rep.">
        <title>Orb-weaving spider Araneus ventricosus genome elucidates the spidroin gene catalogue.</title>
        <authorList>
            <person name="Kono N."/>
            <person name="Nakamura H."/>
            <person name="Ohtoshi R."/>
            <person name="Moran D.A.P."/>
            <person name="Shinohara A."/>
            <person name="Yoshida Y."/>
            <person name="Fujiwara M."/>
            <person name="Mori M."/>
            <person name="Tomita M."/>
            <person name="Arakawa K."/>
        </authorList>
    </citation>
    <scope>NUCLEOTIDE SEQUENCE [LARGE SCALE GENOMIC DNA]</scope>
</reference>
<keyword evidence="2" id="KW-1185">Reference proteome</keyword>
<gene>
    <name evidence="1" type="ORF">AVEN_93239_1</name>
</gene>
<dbReference type="EMBL" id="BGPR01027490">
    <property type="protein sequence ID" value="GBN98032.1"/>
    <property type="molecule type" value="Genomic_DNA"/>
</dbReference>
<protein>
    <submittedName>
        <fullName evidence="1">Uncharacterized protein</fullName>
    </submittedName>
</protein>
<sequence>MDESLSKEERSSCGAYSHNEIVSLAKITVLEVDNIDIDELVEEHIQELTNKELTELHCVPQIEVMEESVREGGNSKATIFWRNMRNTESAGNSFIEH</sequence>
<comment type="caution">
    <text evidence="1">The sequence shown here is derived from an EMBL/GenBank/DDBJ whole genome shotgun (WGS) entry which is preliminary data.</text>
</comment>
<accession>A0A4Y2TBR9</accession>